<sequence length="104" mass="11667">MSFSRASQYEYVKHKIEAIDKEKLTYAYTLIEGDALGDKLEKICYEVKFETGADGGSICKSSSKFYTKGDAELKEEEIKAGREKAMGLFKAVEAYLLANPDSYI</sequence>
<comment type="caution">
    <text evidence="4">The sequence shown here is derived from an EMBL/GenBank/DDBJ whole genome shotgun (WGS) entry which is preliminary data.</text>
</comment>
<dbReference type="InterPro" id="IPR024949">
    <property type="entry name" value="Bet_v_I_allergen"/>
</dbReference>
<dbReference type="GO" id="GO:0005737">
    <property type="term" value="C:cytoplasm"/>
    <property type="evidence" value="ECO:0007669"/>
    <property type="project" value="TreeGrafter"/>
</dbReference>
<dbReference type="PRINTS" id="PR00634">
    <property type="entry name" value="BETALLERGEN"/>
</dbReference>
<evidence type="ECO:0000313" key="5">
    <source>
        <dbReference type="Proteomes" id="UP001370490"/>
    </source>
</evidence>
<dbReference type="GO" id="GO:0004864">
    <property type="term" value="F:protein phosphatase inhibitor activity"/>
    <property type="evidence" value="ECO:0007669"/>
    <property type="project" value="InterPro"/>
</dbReference>
<dbReference type="SUPFAM" id="SSF55961">
    <property type="entry name" value="Bet v1-like"/>
    <property type="match status" value="1"/>
</dbReference>
<dbReference type="PANTHER" id="PTHR31213">
    <property type="entry name" value="OS08G0374000 PROTEIN-RELATED"/>
    <property type="match status" value="1"/>
</dbReference>
<comment type="similarity">
    <text evidence="1 2">Belongs to the BetVI family.</text>
</comment>
<name>A0AAN8Z9Z9_9MAGN</name>
<dbReference type="Proteomes" id="UP001370490">
    <property type="component" value="Unassembled WGS sequence"/>
</dbReference>
<keyword evidence="2" id="KW-0611">Plant defense</keyword>
<dbReference type="PROSITE" id="PS00451">
    <property type="entry name" value="PATHOGENESIS_BETVI"/>
    <property type="match status" value="1"/>
</dbReference>
<keyword evidence="2" id="KW-0568">Pathogenesis-related protein</keyword>
<dbReference type="InterPro" id="IPR023393">
    <property type="entry name" value="START-like_dom_sf"/>
</dbReference>
<dbReference type="GO" id="GO:0010427">
    <property type="term" value="F:abscisic acid binding"/>
    <property type="evidence" value="ECO:0007669"/>
    <property type="project" value="InterPro"/>
</dbReference>
<evidence type="ECO:0000256" key="1">
    <source>
        <dbReference type="ARBA" id="ARBA00009744"/>
    </source>
</evidence>
<keyword evidence="5" id="KW-1185">Reference proteome</keyword>
<dbReference type="FunFam" id="3.30.530.20:FF:000007">
    <property type="entry name" value="Major pollen allergen Bet v 1-A"/>
    <property type="match status" value="1"/>
</dbReference>
<evidence type="ECO:0000259" key="3">
    <source>
        <dbReference type="Pfam" id="PF00407"/>
    </source>
</evidence>
<feature type="domain" description="Bet v I/Major latex protein" evidence="3">
    <location>
        <begin position="3"/>
        <end position="99"/>
    </location>
</feature>
<dbReference type="InterPro" id="IPR050279">
    <property type="entry name" value="Plant_def-hormone_signal"/>
</dbReference>
<evidence type="ECO:0000256" key="2">
    <source>
        <dbReference type="RuleBase" id="RU000409"/>
    </source>
</evidence>
<dbReference type="GO" id="GO:0038023">
    <property type="term" value="F:signaling receptor activity"/>
    <property type="evidence" value="ECO:0007669"/>
    <property type="project" value="InterPro"/>
</dbReference>
<organism evidence="4 5">
    <name type="scientific">Dillenia turbinata</name>
    <dbReference type="NCBI Taxonomy" id="194707"/>
    <lineage>
        <taxon>Eukaryota</taxon>
        <taxon>Viridiplantae</taxon>
        <taxon>Streptophyta</taxon>
        <taxon>Embryophyta</taxon>
        <taxon>Tracheophyta</taxon>
        <taxon>Spermatophyta</taxon>
        <taxon>Magnoliopsida</taxon>
        <taxon>eudicotyledons</taxon>
        <taxon>Gunneridae</taxon>
        <taxon>Pentapetalae</taxon>
        <taxon>Dilleniales</taxon>
        <taxon>Dilleniaceae</taxon>
        <taxon>Dillenia</taxon>
    </lineage>
</organism>
<dbReference type="Gene3D" id="3.30.530.20">
    <property type="match status" value="1"/>
</dbReference>
<evidence type="ECO:0000313" key="4">
    <source>
        <dbReference type="EMBL" id="KAK6930227.1"/>
    </source>
</evidence>
<reference evidence="4 5" key="1">
    <citation type="submission" date="2023-12" db="EMBL/GenBank/DDBJ databases">
        <title>A high-quality genome assembly for Dillenia turbinata (Dilleniales).</title>
        <authorList>
            <person name="Chanderbali A."/>
        </authorList>
    </citation>
    <scope>NUCLEOTIDE SEQUENCE [LARGE SCALE GENOMIC DNA]</scope>
    <source>
        <strain evidence="4">LSX21</strain>
        <tissue evidence="4">Leaf</tissue>
    </source>
</reference>
<gene>
    <name evidence="4" type="ORF">RJ641_004321</name>
</gene>
<dbReference type="CDD" id="cd07816">
    <property type="entry name" value="Bet_v1-like"/>
    <property type="match status" value="1"/>
</dbReference>
<dbReference type="Pfam" id="PF00407">
    <property type="entry name" value="Bet_v_1"/>
    <property type="match status" value="1"/>
</dbReference>
<proteinExistence type="inferred from homology"/>
<dbReference type="AlphaFoldDB" id="A0AAN8Z9Z9"/>
<dbReference type="GO" id="GO:0009738">
    <property type="term" value="P:abscisic acid-activated signaling pathway"/>
    <property type="evidence" value="ECO:0007669"/>
    <property type="project" value="InterPro"/>
</dbReference>
<dbReference type="GO" id="GO:0005634">
    <property type="term" value="C:nucleus"/>
    <property type="evidence" value="ECO:0007669"/>
    <property type="project" value="TreeGrafter"/>
</dbReference>
<dbReference type="GO" id="GO:0006952">
    <property type="term" value="P:defense response"/>
    <property type="evidence" value="ECO:0007669"/>
    <property type="project" value="UniProtKB-KW"/>
</dbReference>
<dbReference type="EMBL" id="JBAMMX010000012">
    <property type="protein sequence ID" value="KAK6930227.1"/>
    <property type="molecule type" value="Genomic_DNA"/>
</dbReference>
<dbReference type="PANTHER" id="PTHR31213:SF55">
    <property type="entry name" value="STRESS-INDUCED PROTEIN SAM22"/>
    <property type="match status" value="1"/>
</dbReference>
<protein>
    <submittedName>
        <fullName evidence="4">Bet v I/Major latex protein</fullName>
    </submittedName>
</protein>
<dbReference type="InterPro" id="IPR000916">
    <property type="entry name" value="Bet_v_I/MLP"/>
</dbReference>
<accession>A0AAN8Z9Z9</accession>